<dbReference type="InterPro" id="IPR042860">
    <property type="entry name" value="MIC25"/>
</dbReference>
<protein>
    <submittedName>
        <fullName evidence="14">MICOS complex subunit MIC25</fullName>
    </submittedName>
</protein>
<dbReference type="InterPro" id="IPR007964">
    <property type="entry name" value="MIC19/MIC25"/>
</dbReference>
<evidence type="ECO:0000256" key="10">
    <source>
        <dbReference type="ARBA" id="ARBA00034480"/>
    </source>
</evidence>
<keyword evidence="7" id="KW-1015">Disulfide bond</keyword>
<name>A0A6P8PLU4_GEOSA</name>
<evidence type="ECO:0000256" key="8">
    <source>
        <dbReference type="ARBA" id="ARBA00023288"/>
    </source>
</evidence>
<dbReference type="KEGG" id="gsh:117351434"/>
<feature type="compositionally biased region" description="Low complexity" evidence="12">
    <location>
        <begin position="47"/>
        <end position="56"/>
    </location>
</feature>
<organism evidence="13 14">
    <name type="scientific">Geotrypetes seraphini</name>
    <name type="common">Gaboon caecilian</name>
    <name type="synonym">Caecilia seraphini</name>
    <dbReference type="NCBI Taxonomy" id="260995"/>
    <lineage>
        <taxon>Eukaryota</taxon>
        <taxon>Metazoa</taxon>
        <taxon>Chordata</taxon>
        <taxon>Craniata</taxon>
        <taxon>Vertebrata</taxon>
        <taxon>Euteleostomi</taxon>
        <taxon>Amphibia</taxon>
        <taxon>Gymnophiona</taxon>
        <taxon>Geotrypetes</taxon>
    </lineage>
</organism>
<accession>A0A6P8PLU4</accession>
<comment type="similarity">
    <text evidence="10">Belongs to the MICOS complex subunit Mic19 family. Metazoan Mic25 subfamily.</text>
</comment>
<dbReference type="OrthoDB" id="70030at2759"/>
<reference evidence="14" key="1">
    <citation type="submission" date="2025-08" db="UniProtKB">
        <authorList>
            <consortium name="RefSeq"/>
        </authorList>
    </citation>
    <scope>IDENTIFICATION</scope>
</reference>
<evidence type="ECO:0000256" key="9">
    <source>
        <dbReference type="ARBA" id="ARBA00034476"/>
    </source>
</evidence>
<evidence type="ECO:0000256" key="5">
    <source>
        <dbReference type="ARBA" id="ARBA00023128"/>
    </source>
</evidence>
<dbReference type="GO" id="GO:0061617">
    <property type="term" value="C:MICOS complex"/>
    <property type="evidence" value="ECO:0007669"/>
    <property type="project" value="InterPro"/>
</dbReference>
<keyword evidence="5" id="KW-0496">Mitochondrion</keyword>
<evidence type="ECO:0000256" key="11">
    <source>
        <dbReference type="SAM" id="Coils"/>
    </source>
</evidence>
<keyword evidence="13" id="KW-1185">Reference proteome</keyword>
<dbReference type="GeneID" id="117351434"/>
<dbReference type="AlphaFoldDB" id="A0A6P8PLU4"/>
<dbReference type="FunCoup" id="A0A6P8PLU4">
    <property type="interactions" value="726"/>
</dbReference>
<evidence type="ECO:0000313" key="14">
    <source>
        <dbReference type="RefSeq" id="XP_033782605.1"/>
    </source>
</evidence>
<keyword evidence="3" id="KW-0999">Mitochondrion inner membrane</keyword>
<feature type="coiled-coil region" evidence="11">
    <location>
        <begin position="103"/>
        <end position="170"/>
    </location>
</feature>
<evidence type="ECO:0000256" key="1">
    <source>
        <dbReference type="ARBA" id="ARBA00002689"/>
    </source>
</evidence>
<dbReference type="CTD" id="84303"/>
<evidence type="ECO:0000256" key="7">
    <source>
        <dbReference type="ARBA" id="ARBA00023157"/>
    </source>
</evidence>
<evidence type="ECO:0000256" key="4">
    <source>
        <dbReference type="ARBA" id="ARBA00023054"/>
    </source>
</evidence>
<sequence length="274" mass="31127">MGGGESTGRRVSFGLDEADRVRVLRGVRLSEEVVSRMKESSHAAGEPSSTITSTTVSPPPRNTEPTAHPASGKSVPPTAGPRAHQPTADSSGRKRTVNEDDLYRRYEQEQAIIQDELAQIAKREREATEEKLNSSILWERAYANEERQRAAQLTADLQEWAKELECKETELKRLDAFHKEQLERIEKKNAEIYKLASEQFHTAATNAELRIKKRNFEPVCMNFQSEILKCYQQHRQEVLNCSELAKDYKRCVRAAQKPILPKELRMSYKSGSLG</sequence>
<proteinExistence type="inferred from homology"/>
<keyword evidence="4 11" id="KW-0175">Coiled coil</keyword>
<dbReference type="Pfam" id="PF05300">
    <property type="entry name" value="MIC19_MIC25"/>
    <property type="match status" value="1"/>
</dbReference>
<comment type="subcellular location">
    <subcellularLocation>
        <location evidence="9">Mitochondrion inner membrane</location>
        <topology evidence="9">Lipid-anchor</topology>
    </subcellularLocation>
</comment>
<feature type="region of interest" description="Disordered" evidence="12">
    <location>
        <begin position="1"/>
        <end position="98"/>
    </location>
</feature>
<evidence type="ECO:0000256" key="2">
    <source>
        <dbReference type="ARBA" id="ARBA00022707"/>
    </source>
</evidence>
<dbReference type="RefSeq" id="XP_033782605.1">
    <property type="nucleotide sequence ID" value="XM_033926714.1"/>
</dbReference>
<dbReference type="PANTHER" id="PTHR47609">
    <property type="entry name" value="MICOS COMPLEX SUBUNIT MIC25"/>
    <property type="match status" value="1"/>
</dbReference>
<keyword evidence="8" id="KW-0449">Lipoprotein</keyword>
<dbReference type="PROSITE" id="PS51808">
    <property type="entry name" value="CHCH"/>
    <property type="match status" value="1"/>
</dbReference>
<evidence type="ECO:0000256" key="6">
    <source>
        <dbReference type="ARBA" id="ARBA00023136"/>
    </source>
</evidence>
<evidence type="ECO:0000313" key="13">
    <source>
        <dbReference type="Proteomes" id="UP000515159"/>
    </source>
</evidence>
<keyword evidence="6" id="KW-0472">Membrane</keyword>
<comment type="function">
    <text evidence="1">Component of the MICOS complex, a large protein complex of the mitochondrial inner membrane that plays crucial roles in the maintenance of crista junctions, inner membrane architecture, and formation of contact sites to the outer membrane.</text>
</comment>
<dbReference type="PANTHER" id="PTHR47609:SF1">
    <property type="entry name" value="MICOS COMPLEX SUBUNIT MIC25"/>
    <property type="match status" value="1"/>
</dbReference>
<dbReference type="InParanoid" id="A0A6P8PLU4"/>
<feature type="compositionally biased region" description="Basic and acidic residues" evidence="12">
    <location>
        <begin position="17"/>
        <end position="41"/>
    </location>
</feature>
<evidence type="ECO:0000256" key="12">
    <source>
        <dbReference type="SAM" id="MobiDB-lite"/>
    </source>
</evidence>
<keyword evidence="2" id="KW-0519">Myristate</keyword>
<dbReference type="Proteomes" id="UP000515159">
    <property type="component" value="Chromosome 17"/>
</dbReference>
<evidence type="ECO:0000256" key="3">
    <source>
        <dbReference type="ARBA" id="ARBA00022792"/>
    </source>
</evidence>
<gene>
    <name evidence="14" type="primary">CHCHD6</name>
</gene>